<dbReference type="SUPFAM" id="SSF51556">
    <property type="entry name" value="Metallo-dependent hydrolases"/>
    <property type="match status" value="1"/>
</dbReference>
<keyword evidence="5" id="KW-1185">Reference proteome</keyword>
<evidence type="ECO:0000313" key="5">
    <source>
        <dbReference type="Proteomes" id="UP000241890"/>
    </source>
</evidence>
<gene>
    <name evidence="4" type="ORF">FCC1311_054162</name>
</gene>
<feature type="domain" description="Amidohydrolase-related" evidence="3">
    <location>
        <begin position="246"/>
        <end position="434"/>
    </location>
</feature>
<name>A0A2R5GMV3_9STRA</name>
<dbReference type="Pfam" id="PF04909">
    <property type="entry name" value="Amidohydro_2"/>
    <property type="match status" value="1"/>
</dbReference>
<evidence type="ECO:0000259" key="3">
    <source>
        <dbReference type="Pfam" id="PF04909"/>
    </source>
</evidence>
<protein>
    <recommendedName>
        <fullName evidence="3">Amidohydrolase-related domain-containing protein</fullName>
    </recommendedName>
</protein>
<feature type="signal peptide" evidence="2">
    <location>
        <begin position="1"/>
        <end position="20"/>
    </location>
</feature>
<accession>A0A2R5GMV3</accession>
<keyword evidence="2" id="KW-0732">Signal</keyword>
<dbReference type="GO" id="GO:0016787">
    <property type="term" value="F:hydrolase activity"/>
    <property type="evidence" value="ECO:0007669"/>
    <property type="project" value="InterPro"/>
</dbReference>
<evidence type="ECO:0000256" key="1">
    <source>
        <dbReference type="ARBA" id="ARBA00038310"/>
    </source>
</evidence>
<comment type="caution">
    <text evidence="4">The sequence shown here is derived from an EMBL/GenBank/DDBJ whole genome shotgun (WGS) entry which is preliminary data.</text>
</comment>
<proteinExistence type="inferred from homology"/>
<dbReference type="Gene3D" id="3.20.20.140">
    <property type="entry name" value="Metal-dependent hydrolases"/>
    <property type="match status" value="1"/>
</dbReference>
<dbReference type="PANTHER" id="PTHR43569">
    <property type="entry name" value="AMIDOHYDROLASE"/>
    <property type="match status" value="1"/>
</dbReference>
<evidence type="ECO:0000256" key="2">
    <source>
        <dbReference type="SAM" id="SignalP"/>
    </source>
</evidence>
<feature type="chain" id="PRO_5015335077" description="Amidohydrolase-related domain-containing protein" evidence="2">
    <location>
        <begin position="21"/>
        <end position="438"/>
    </location>
</feature>
<dbReference type="InterPro" id="IPR032466">
    <property type="entry name" value="Metal_Hydrolase"/>
</dbReference>
<dbReference type="AlphaFoldDB" id="A0A2R5GMV3"/>
<dbReference type="PANTHER" id="PTHR43569:SF2">
    <property type="entry name" value="AMIDOHYDROLASE-RELATED DOMAIN-CONTAINING PROTEIN"/>
    <property type="match status" value="1"/>
</dbReference>
<comment type="similarity">
    <text evidence="1">Belongs to the metallo-dependent hydrolases superfamily.</text>
</comment>
<dbReference type="InterPro" id="IPR006680">
    <property type="entry name" value="Amidohydro-rel"/>
</dbReference>
<reference evidence="4 5" key="1">
    <citation type="submission" date="2017-12" db="EMBL/GenBank/DDBJ databases">
        <title>Sequencing, de novo assembly and annotation of complete genome of a new Thraustochytrid species, strain FCC1311.</title>
        <authorList>
            <person name="Sedici K."/>
            <person name="Godart F."/>
            <person name="Aiese Cigliano R."/>
            <person name="Sanseverino W."/>
            <person name="Barakat M."/>
            <person name="Ortet P."/>
            <person name="Marechal E."/>
            <person name="Cagnac O."/>
            <person name="Amato A."/>
        </authorList>
    </citation>
    <scope>NUCLEOTIDE SEQUENCE [LARGE SCALE GENOMIC DNA]</scope>
</reference>
<dbReference type="InParanoid" id="A0A2R5GMV3"/>
<evidence type="ECO:0000313" key="4">
    <source>
        <dbReference type="EMBL" id="GBG29194.1"/>
    </source>
</evidence>
<organism evidence="4 5">
    <name type="scientific">Hondaea fermentalgiana</name>
    <dbReference type="NCBI Taxonomy" id="2315210"/>
    <lineage>
        <taxon>Eukaryota</taxon>
        <taxon>Sar</taxon>
        <taxon>Stramenopiles</taxon>
        <taxon>Bigyra</taxon>
        <taxon>Labyrinthulomycetes</taxon>
        <taxon>Thraustochytrida</taxon>
        <taxon>Thraustochytriidae</taxon>
        <taxon>Hondaea</taxon>
    </lineage>
</organism>
<sequence length="438" mass="47139">MVVPLLPVVIVASLAVGVQGDADYASNTLETLRESNTVDIRSGSNGNGWIDALQCTEGAWSEDPETSEGMENELEGVSTGLIPTYHTASWLPEIFDAEVHLHNVHEVPRRGSVVAALLQWIPSATIRAHLVALFAYPRSLLVALNVDEDPTMIIDPLDGQHYYRLAKGLNVSGALWTESTSTLGPQGLSNLASVAIIEARWLAGQRLGDMIAKVPSLATVSGLLGQDLFTRKNALLQHAQTLNGIQGVRAIRWVVDDPSGRINAAALTEAAVIASKLGLTLEVAVPASELRELSDIAASVPSVKLVVTHAGGPQHCGRPLANCTRYMRGLETLAQQHNVYLKFSRLAAFSTGLGYSASRPASSSSLVRDWQEVFRKSLDWFGPHRLLFGSGFPLDGAAMPLSAFWSAARILVQNEVMGLDEQRAILAMNAQALYLPRT</sequence>
<dbReference type="Proteomes" id="UP000241890">
    <property type="component" value="Unassembled WGS sequence"/>
</dbReference>
<dbReference type="InterPro" id="IPR052350">
    <property type="entry name" value="Metallo-dep_Lactonases"/>
</dbReference>
<dbReference type="EMBL" id="BEYU01000053">
    <property type="protein sequence ID" value="GBG29194.1"/>
    <property type="molecule type" value="Genomic_DNA"/>
</dbReference>